<dbReference type="PRINTS" id="PR00411">
    <property type="entry name" value="PNDRDTASEI"/>
</dbReference>
<dbReference type="InterPro" id="IPR023753">
    <property type="entry name" value="FAD/NAD-binding_dom"/>
</dbReference>
<reference evidence="6" key="1">
    <citation type="submission" date="2019-03" db="EMBL/GenBank/DDBJ databases">
        <title>Lake Tanganyika Metagenome-Assembled Genomes (MAGs).</title>
        <authorList>
            <person name="Tran P."/>
        </authorList>
    </citation>
    <scope>NUCLEOTIDE SEQUENCE</scope>
    <source>
        <strain evidence="6">K_DeepCast_65m_m2_066</strain>
    </source>
</reference>
<protein>
    <recommendedName>
        <fullName evidence="5">FAD/NAD(P)-binding domain-containing protein</fullName>
    </recommendedName>
</protein>
<evidence type="ECO:0000313" key="6">
    <source>
        <dbReference type="EMBL" id="MBM3224296.1"/>
    </source>
</evidence>
<dbReference type="InterPro" id="IPR050446">
    <property type="entry name" value="FAD-oxidoreductase/Apoptosis"/>
</dbReference>
<gene>
    <name evidence="6" type="ORF">FJZ47_10885</name>
</gene>
<feature type="non-terminal residue" evidence="6">
    <location>
        <position position="224"/>
    </location>
</feature>
<accession>A0A938B2J7</accession>
<dbReference type="GO" id="GO:0005737">
    <property type="term" value="C:cytoplasm"/>
    <property type="evidence" value="ECO:0007669"/>
    <property type="project" value="TreeGrafter"/>
</dbReference>
<keyword evidence="4" id="KW-0560">Oxidoreductase</keyword>
<evidence type="ECO:0000256" key="4">
    <source>
        <dbReference type="ARBA" id="ARBA00023002"/>
    </source>
</evidence>
<dbReference type="AlphaFoldDB" id="A0A938B2J7"/>
<dbReference type="GO" id="GO:0016651">
    <property type="term" value="F:oxidoreductase activity, acting on NAD(P)H"/>
    <property type="evidence" value="ECO:0007669"/>
    <property type="project" value="TreeGrafter"/>
</dbReference>
<evidence type="ECO:0000256" key="3">
    <source>
        <dbReference type="ARBA" id="ARBA00022827"/>
    </source>
</evidence>
<dbReference type="PRINTS" id="PR00368">
    <property type="entry name" value="FADPNR"/>
</dbReference>
<comment type="cofactor">
    <cofactor evidence="1">
        <name>FAD</name>
        <dbReference type="ChEBI" id="CHEBI:57692"/>
    </cofactor>
</comment>
<proteinExistence type="predicted"/>
<evidence type="ECO:0000256" key="2">
    <source>
        <dbReference type="ARBA" id="ARBA00022630"/>
    </source>
</evidence>
<evidence type="ECO:0000259" key="5">
    <source>
        <dbReference type="Pfam" id="PF07992"/>
    </source>
</evidence>
<organism evidence="6 7">
    <name type="scientific">Tectimicrobiota bacterium</name>
    <dbReference type="NCBI Taxonomy" id="2528274"/>
    <lineage>
        <taxon>Bacteria</taxon>
        <taxon>Pseudomonadati</taxon>
        <taxon>Nitrospinota/Tectimicrobiota group</taxon>
        <taxon>Candidatus Tectimicrobiota</taxon>
    </lineage>
</organism>
<sequence>MMRAPLLLRYHIMVVWHTIIEHPRGEDKSRARQSAHVRRSHMDSIPYVIIGGGLAGVAAADAIRRRDKTGQLMLICAEAHPPYDRVPLSKGYLLGETERDQIFLRPPRFYERNKVELVLGQAATALDVHARQVTLADGRQIGFEKLLLATGGRPRRLPLPGADLAGIHYLRNLEDSDAIRAALSSARRAVVIGGGFIGCEVATGLAQLGLATTVVELTPGVLSL</sequence>
<dbReference type="PANTHER" id="PTHR43557:SF2">
    <property type="entry name" value="RIESKE DOMAIN-CONTAINING PROTEIN-RELATED"/>
    <property type="match status" value="1"/>
</dbReference>
<dbReference type="EMBL" id="VGLS01000294">
    <property type="protein sequence ID" value="MBM3224296.1"/>
    <property type="molecule type" value="Genomic_DNA"/>
</dbReference>
<dbReference type="InterPro" id="IPR036188">
    <property type="entry name" value="FAD/NAD-bd_sf"/>
</dbReference>
<comment type="caution">
    <text evidence="6">The sequence shown here is derived from an EMBL/GenBank/DDBJ whole genome shotgun (WGS) entry which is preliminary data.</text>
</comment>
<feature type="domain" description="FAD/NAD(P)-binding" evidence="5">
    <location>
        <begin position="47"/>
        <end position="222"/>
    </location>
</feature>
<dbReference type="Pfam" id="PF07992">
    <property type="entry name" value="Pyr_redox_2"/>
    <property type="match status" value="1"/>
</dbReference>
<evidence type="ECO:0000313" key="7">
    <source>
        <dbReference type="Proteomes" id="UP000712673"/>
    </source>
</evidence>
<dbReference type="Proteomes" id="UP000712673">
    <property type="component" value="Unassembled WGS sequence"/>
</dbReference>
<keyword evidence="3" id="KW-0274">FAD</keyword>
<evidence type="ECO:0000256" key="1">
    <source>
        <dbReference type="ARBA" id="ARBA00001974"/>
    </source>
</evidence>
<name>A0A938B2J7_UNCTE</name>
<dbReference type="PANTHER" id="PTHR43557">
    <property type="entry name" value="APOPTOSIS-INDUCING FACTOR 1"/>
    <property type="match status" value="1"/>
</dbReference>
<keyword evidence="2" id="KW-0285">Flavoprotein</keyword>
<dbReference type="Gene3D" id="3.50.50.60">
    <property type="entry name" value="FAD/NAD(P)-binding domain"/>
    <property type="match status" value="2"/>
</dbReference>
<dbReference type="SUPFAM" id="SSF51905">
    <property type="entry name" value="FAD/NAD(P)-binding domain"/>
    <property type="match status" value="1"/>
</dbReference>